<sequence>MRRIVYLIPVICLALTVIIGGCWQKNDKASMSSLRVALLKGPSAMAFISLSDSGRYLQDKSLDVDLYDSPAQIQALMTQGTVDIAVLPMALAANLYNKGVDYSLLGCPVWGNLFWISKKGTLSADKKEVYIFGQGSTPDLITRYLQCQESLISVKNYHIVYTYNTPQEIVRGLWGGIVTDAVLPEPFVSMSLHKDSSLYIRYDLAELFSPGGFPQTAVLLRNELRDDTVLIRSLDCLFKECTVNINKYSPDLINRLVKKKLISDTVGVKSLIQHCRIIYRPASFIYEDIADLMNLLYLYQPKSIGGKIPDKEFIIYH</sequence>
<dbReference type="PIRSF" id="PIRSF027386">
    <property type="entry name" value="UCP027386_ABC_sbc_TM0202"/>
    <property type="match status" value="1"/>
</dbReference>
<dbReference type="EMBL" id="AP023322">
    <property type="protein sequence ID" value="BCI62882.1"/>
    <property type="molecule type" value="Genomic_DNA"/>
</dbReference>
<evidence type="ECO:0000313" key="2">
    <source>
        <dbReference type="Proteomes" id="UP000594042"/>
    </source>
</evidence>
<protein>
    <submittedName>
        <fullName evidence="1">Lipoprotein</fullName>
    </submittedName>
</protein>
<gene>
    <name evidence="1" type="ORF">Cop2CBH44_12350</name>
</gene>
<dbReference type="Proteomes" id="UP000594042">
    <property type="component" value="Chromosome"/>
</dbReference>
<evidence type="ECO:0000313" key="1">
    <source>
        <dbReference type="EMBL" id="BCI62882.1"/>
    </source>
</evidence>
<dbReference type="KEGG" id="copr:Cop2CBH44_12350"/>
<dbReference type="RefSeq" id="WP_021931491.1">
    <property type="nucleotide sequence ID" value="NZ_AP023322.1"/>
</dbReference>
<dbReference type="SUPFAM" id="SSF53850">
    <property type="entry name" value="Periplasmic binding protein-like II"/>
    <property type="match status" value="1"/>
</dbReference>
<dbReference type="InterPro" id="IPR027024">
    <property type="entry name" value="UCP027386_ABC_sbc_TM0202"/>
</dbReference>
<proteinExistence type="predicted"/>
<dbReference type="AlphaFoldDB" id="A0A7G1HVQ7"/>
<name>A0A7G1HVQ7_9BACT</name>
<dbReference type="Gene3D" id="3.40.190.10">
    <property type="entry name" value="Periplasmic binding protein-like II"/>
    <property type="match status" value="2"/>
</dbReference>
<dbReference type="PROSITE" id="PS51257">
    <property type="entry name" value="PROKAR_LIPOPROTEIN"/>
    <property type="match status" value="1"/>
</dbReference>
<keyword evidence="1" id="KW-0449">Lipoprotein</keyword>
<organism evidence="1 2">
    <name type="scientific">Coprobacter secundus subsp. similis</name>
    <dbReference type="NCBI Taxonomy" id="2751153"/>
    <lineage>
        <taxon>Bacteria</taxon>
        <taxon>Pseudomonadati</taxon>
        <taxon>Bacteroidota</taxon>
        <taxon>Bacteroidia</taxon>
        <taxon>Bacteroidales</taxon>
        <taxon>Barnesiellaceae</taxon>
        <taxon>Coprobacter</taxon>
    </lineage>
</organism>
<accession>A0A7G1HVQ7</accession>
<reference evidence="2" key="1">
    <citation type="submission" date="2020-07" db="EMBL/GenBank/DDBJ databases">
        <title>Complete genome sequencing of Coprobacter sp. strain 2CBH44.</title>
        <authorList>
            <person name="Sakamoto M."/>
            <person name="Murakami T."/>
            <person name="Mori H."/>
        </authorList>
    </citation>
    <scope>NUCLEOTIDE SEQUENCE [LARGE SCALE GENOMIC DNA]</scope>
    <source>
        <strain evidence="2">2CBH44</strain>
    </source>
</reference>
<keyword evidence="2" id="KW-1185">Reference proteome</keyword>